<dbReference type="Gene3D" id="3.40.50.720">
    <property type="entry name" value="NAD(P)-binding Rossmann-like Domain"/>
    <property type="match status" value="1"/>
</dbReference>
<dbReference type="FunFam" id="3.40.50.720:FF:000084">
    <property type="entry name" value="Short-chain dehydrogenase reductase"/>
    <property type="match status" value="1"/>
</dbReference>
<dbReference type="STRING" id="1380566.A0A179F188"/>
<dbReference type="KEGG" id="pchm:VFPPC_10253"/>
<organism evidence="3 4">
    <name type="scientific">Pochonia chlamydosporia 170</name>
    <dbReference type="NCBI Taxonomy" id="1380566"/>
    <lineage>
        <taxon>Eukaryota</taxon>
        <taxon>Fungi</taxon>
        <taxon>Dikarya</taxon>
        <taxon>Ascomycota</taxon>
        <taxon>Pezizomycotina</taxon>
        <taxon>Sordariomycetes</taxon>
        <taxon>Hypocreomycetidae</taxon>
        <taxon>Hypocreales</taxon>
        <taxon>Clavicipitaceae</taxon>
        <taxon>Pochonia</taxon>
    </lineage>
</organism>
<comment type="caution">
    <text evidence="3">The sequence shown here is derived from an EMBL/GenBank/DDBJ whole genome shotgun (WGS) entry which is preliminary data.</text>
</comment>
<dbReference type="PRINTS" id="PR00080">
    <property type="entry name" value="SDRFAMILY"/>
</dbReference>
<reference evidence="3 4" key="1">
    <citation type="journal article" date="2016" name="PLoS Pathog.">
        <title>Biosynthesis of antibiotic leucinostatins in bio-control fungus Purpureocillium lilacinum and their inhibition on phytophthora revealed by genome mining.</title>
        <authorList>
            <person name="Wang G."/>
            <person name="Liu Z."/>
            <person name="Lin R."/>
            <person name="Li E."/>
            <person name="Mao Z."/>
            <person name="Ling J."/>
            <person name="Yang Y."/>
            <person name="Yin W.B."/>
            <person name="Xie B."/>
        </authorList>
    </citation>
    <scope>NUCLEOTIDE SEQUENCE [LARGE SCALE GENOMIC DNA]</scope>
    <source>
        <strain evidence="3">170</strain>
    </source>
</reference>
<dbReference type="GeneID" id="28852645"/>
<comment type="similarity">
    <text evidence="1">Belongs to the short-chain dehydrogenases/reductases (SDR) family.</text>
</comment>
<evidence type="ECO:0000313" key="4">
    <source>
        <dbReference type="Proteomes" id="UP000078397"/>
    </source>
</evidence>
<dbReference type="PRINTS" id="PR00081">
    <property type="entry name" value="GDHRDH"/>
</dbReference>
<accession>A0A179F188</accession>
<dbReference type="InterPro" id="IPR036291">
    <property type="entry name" value="NAD(P)-bd_dom_sf"/>
</dbReference>
<dbReference type="PROSITE" id="PS00061">
    <property type="entry name" value="ADH_SHORT"/>
    <property type="match status" value="1"/>
</dbReference>
<dbReference type="Proteomes" id="UP000078397">
    <property type="component" value="Unassembled WGS sequence"/>
</dbReference>
<dbReference type="PANTHER" id="PTHR42760">
    <property type="entry name" value="SHORT-CHAIN DEHYDROGENASES/REDUCTASES FAMILY MEMBER"/>
    <property type="match status" value="1"/>
</dbReference>
<protein>
    <submittedName>
        <fullName evidence="3">Short-chain dehydrogenase reductase family</fullName>
    </submittedName>
</protein>
<dbReference type="InterPro" id="IPR020904">
    <property type="entry name" value="Sc_DH/Rdtase_CS"/>
</dbReference>
<keyword evidence="4" id="KW-1185">Reference proteome</keyword>
<dbReference type="EMBL" id="LSBJ02000010">
    <property type="protein sequence ID" value="OAQ59224.1"/>
    <property type="molecule type" value="Genomic_DNA"/>
</dbReference>
<proteinExistence type="inferred from homology"/>
<dbReference type="Pfam" id="PF13561">
    <property type="entry name" value="adh_short_C2"/>
    <property type="match status" value="1"/>
</dbReference>
<dbReference type="RefSeq" id="XP_018137279.1">
    <property type="nucleotide sequence ID" value="XM_018288651.1"/>
</dbReference>
<evidence type="ECO:0000256" key="1">
    <source>
        <dbReference type="ARBA" id="ARBA00006484"/>
    </source>
</evidence>
<evidence type="ECO:0000256" key="2">
    <source>
        <dbReference type="ARBA" id="ARBA00022857"/>
    </source>
</evidence>
<sequence length="276" mass="29423">MDVPGFALITGAGSGIGKACAQAFVAEGSAGVALLDINREAILSVHRDLEMEVTKRQETETEKHESCKILSYEVDVTDEEQVHLVIKEAATRFGRLDYVVNAAGISIKHAGGAPFVITENWHHVLDVNLNGTFFVLRAAAQIMLTQDKTLSSIGRRPLQCGSIVNVSSILGQVAIPSYTAYTASKHAIIGLTQSASLDYAKHGLRINTICPGYTETPMTLKPGTWGQDVVVACECVPMRRMAVPKEIADGVLFLAGGRSSYVTGSALVVDGGHNAK</sequence>
<dbReference type="OrthoDB" id="1669814at2759"/>
<evidence type="ECO:0000313" key="3">
    <source>
        <dbReference type="EMBL" id="OAQ59224.1"/>
    </source>
</evidence>
<dbReference type="AlphaFoldDB" id="A0A179F188"/>
<gene>
    <name evidence="3" type="ORF">VFPPC_10253</name>
</gene>
<dbReference type="GO" id="GO:0016616">
    <property type="term" value="F:oxidoreductase activity, acting on the CH-OH group of donors, NAD or NADP as acceptor"/>
    <property type="evidence" value="ECO:0007669"/>
    <property type="project" value="TreeGrafter"/>
</dbReference>
<dbReference type="InterPro" id="IPR002347">
    <property type="entry name" value="SDR_fam"/>
</dbReference>
<dbReference type="SUPFAM" id="SSF51735">
    <property type="entry name" value="NAD(P)-binding Rossmann-fold domains"/>
    <property type="match status" value="1"/>
</dbReference>
<dbReference type="CDD" id="cd05233">
    <property type="entry name" value="SDR_c"/>
    <property type="match status" value="1"/>
</dbReference>
<keyword evidence="2" id="KW-0521">NADP</keyword>
<name>A0A179F188_METCM</name>